<gene>
    <name evidence="1" type="ORF">FPQ13_12035</name>
</gene>
<accession>A0A556P8J8</accession>
<dbReference type="GO" id="GO:0016798">
    <property type="term" value="F:hydrolase activity, acting on glycosyl bonds"/>
    <property type="evidence" value="ECO:0007669"/>
    <property type="project" value="UniProtKB-KW"/>
</dbReference>
<protein>
    <submittedName>
        <fullName evidence="1">Phosphodiester glycosidase family protein</fullName>
    </submittedName>
</protein>
<dbReference type="RefSeq" id="WP_144089568.1">
    <property type="nucleotide sequence ID" value="NZ_VMHE01000032.1"/>
</dbReference>
<keyword evidence="1" id="KW-0378">Hydrolase</keyword>
<dbReference type="Proteomes" id="UP000316425">
    <property type="component" value="Unassembled WGS sequence"/>
</dbReference>
<evidence type="ECO:0000313" key="2">
    <source>
        <dbReference type="Proteomes" id="UP000316425"/>
    </source>
</evidence>
<sequence length="227" mass="25544">MTKLYSYKEPTVIVGSAQFKVRMIETPLNNIKTETINKPISQTNYSGINGGFFVGNYTSPPKRGDSIAWSYNDQGTGENHNYNGSASKQESRKTFVVYQEGNFYFGDTMNAKNITEVKNKFPQVREAIGGIGLESSDWGSDLAYYGPSQRTFMAFDETSKRFGYLIISPERINIPAVKSILLQIGLDSKNAVVLDGSGSTALSIPEYKFFGENRYIFNMIRLRRLQR</sequence>
<proteinExistence type="predicted"/>
<name>A0A556P8J8_9BACI</name>
<organism evidence="1 2">
    <name type="scientific">Allobacillus salarius</name>
    <dbReference type="NCBI Taxonomy" id="1955272"/>
    <lineage>
        <taxon>Bacteria</taxon>
        <taxon>Bacillati</taxon>
        <taxon>Bacillota</taxon>
        <taxon>Bacilli</taxon>
        <taxon>Bacillales</taxon>
        <taxon>Bacillaceae</taxon>
        <taxon>Allobacillus</taxon>
    </lineage>
</organism>
<reference evidence="1 2" key="1">
    <citation type="submission" date="2019-07" db="EMBL/GenBank/DDBJ databases">
        <title>Allobacillus sp. nov. SKP isolated from shrimp paste of Euphausiacea.</title>
        <authorList>
            <person name="Kanchanasin P."/>
            <person name="Tanasupawat S."/>
            <person name="Shi W."/>
            <person name="Wu L."/>
            <person name="Ma J."/>
        </authorList>
    </citation>
    <scope>NUCLEOTIDE SEQUENCE [LARGE SCALE GENOMIC DNA]</scope>
    <source>
        <strain evidence="1 2">SKP4-8</strain>
    </source>
</reference>
<dbReference type="EMBL" id="VMHE01000032">
    <property type="protein sequence ID" value="TSJ60712.1"/>
    <property type="molecule type" value="Genomic_DNA"/>
</dbReference>
<evidence type="ECO:0000313" key="1">
    <source>
        <dbReference type="EMBL" id="TSJ60712.1"/>
    </source>
</evidence>
<dbReference type="AlphaFoldDB" id="A0A556P8J8"/>
<comment type="caution">
    <text evidence="1">The sequence shown here is derived from an EMBL/GenBank/DDBJ whole genome shotgun (WGS) entry which is preliminary data.</text>
</comment>
<keyword evidence="1" id="KW-0326">Glycosidase</keyword>
<dbReference type="OrthoDB" id="2912200at2"/>
<keyword evidence="2" id="KW-1185">Reference proteome</keyword>